<name>A0ABU8DIV8_ERWAP</name>
<keyword evidence="6 9" id="KW-1133">Transmembrane helix</keyword>
<feature type="transmembrane region" description="Helical" evidence="9">
    <location>
        <begin position="305"/>
        <end position="329"/>
    </location>
</feature>
<dbReference type="PANTHER" id="PTHR33529:SF2">
    <property type="entry name" value="LIPOPOLYSACCHARIDE EXPORT SYSTEM PERMEASE PROTEIN LPTG"/>
    <property type="match status" value="1"/>
</dbReference>
<keyword evidence="7 9" id="KW-0472">Membrane</keyword>
<proteinExistence type="inferred from homology"/>
<feature type="transmembrane region" description="Helical" evidence="9">
    <location>
        <begin position="12"/>
        <end position="33"/>
    </location>
</feature>
<comment type="similarity">
    <text evidence="3">Belongs to the LptF/LptG family.</text>
</comment>
<dbReference type="RefSeq" id="WP_099754430.1">
    <property type="nucleotide sequence ID" value="NZ_JACXBP010000006.1"/>
</dbReference>
<feature type="transmembrane region" description="Helical" evidence="9">
    <location>
        <begin position="61"/>
        <end position="80"/>
    </location>
</feature>
<gene>
    <name evidence="10" type="primary">lptG</name>
    <name evidence="10" type="ORF">V8N49_17480</name>
</gene>
<evidence type="ECO:0000256" key="7">
    <source>
        <dbReference type="ARBA" id="ARBA00023136"/>
    </source>
</evidence>
<comment type="subunit">
    <text evidence="8">Component of the lipopolysaccharide transport and assembly complex. The LptBFG transporter is composed of two ATP-binding proteins (LptB) and two transmembrane proteins (LptF and LptG).</text>
</comment>
<comment type="subcellular location">
    <subcellularLocation>
        <location evidence="2">Cell membrane</location>
        <topology evidence="2">Multi-pass membrane protein</topology>
    </subcellularLocation>
</comment>
<keyword evidence="4" id="KW-1003">Cell membrane</keyword>
<dbReference type="PANTHER" id="PTHR33529">
    <property type="entry name" value="SLR0882 PROTEIN-RELATED"/>
    <property type="match status" value="1"/>
</dbReference>
<accession>A0ABU8DIV8</accession>
<dbReference type="Proteomes" id="UP001306592">
    <property type="component" value="Unassembled WGS sequence"/>
</dbReference>
<feature type="transmembrane region" description="Helical" evidence="9">
    <location>
        <begin position="335"/>
        <end position="353"/>
    </location>
</feature>
<evidence type="ECO:0000256" key="8">
    <source>
        <dbReference type="ARBA" id="ARBA00026081"/>
    </source>
</evidence>
<dbReference type="EMBL" id="JBANEI010000014">
    <property type="protein sequence ID" value="MEI2683443.1"/>
    <property type="molecule type" value="Genomic_DNA"/>
</dbReference>
<evidence type="ECO:0000256" key="1">
    <source>
        <dbReference type="ARBA" id="ARBA00002265"/>
    </source>
</evidence>
<evidence type="ECO:0000313" key="11">
    <source>
        <dbReference type="Proteomes" id="UP001306592"/>
    </source>
</evidence>
<keyword evidence="11" id="KW-1185">Reference proteome</keyword>
<dbReference type="Pfam" id="PF03739">
    <property type="entry name" value="LptF_LptG"/>
    <property type="match status" value="1"/>
</dbReference>
<evidence type="ECO:0000256" key="2">
    <source>
        <dbReference type="ARBA" id="ARBA00004651"/>
    </source>
</evidence>
<feature type="transmembrane region" description="Helical" evidence="9">
    <location>
        <begin position="275"/>
        <end position="293"/>
    </location>
</feature>
<evidence type="ECO:0000256" key="9">
    <source>
        <dbReference type="SAM" id="Phobius"/>
    </source>
</evidence>
<sequence length="359" mass="39248">MTLLTRYLIRHIFIGFAAAAGMLMPLFTTFNLINELDDVNPGGYRWTQALLVVLMTSPRSLIDLGPFIALIGGIVGLGQLSKSLELTAMRVAGWSIFKISLAALAAGVMLTVALAALDEWVASPLQQRALQLKAAAVAEDPDSGGVRNALWARKDNEFATVKTLDARQQPVGVEIFYYLPDLSLASYIFAAKATVLKDGSWILHGVRLKSWQNGKETLSSTESLRWRSIFSRMSLAELTLPGGSFSIHQLRLYIHYLHDSGQPSAEYRMALWQKLGRPLLTLAMILLAVPFTFSAPRSPGLGSRLASGVIVGLLTYISYQIIVNLGLLLALNAPLTTLAVPGLLMLGALLLIYRFDKRH</sequence>
<reference evidence="10 11" key="1">
    <citation type="submission" date="2024-02" db="EMBL/GenBank/DDBJ databases">
        <title>First report Erwinia aphidicola in onion in Chile.</title>
        <authorList>
            <person name="Valenzuela M."/>
            <person name="Pena M."/>
            <person name="Dutta B."/>
        </authorList>
    </citation>
    <scope>NUCLEOTIDE SEQUENCE [LARGE SCALE GENOMIC DNA]</scope>
    <source>
        <strain evidence="10 11">QCJ3A</strain>
    </source>
</reference>
<feature type="transmembrane region" description="Helical" evidence="9">
    <location>
        <begin position="92"/>
        <end position="117"/>
    </location>
</feature>
<evidence type="ECO:0000256" key="5">
    <source>
        <dbReference type="ARBA" id="ARBA00022692"/>
    </source>
</evidence>
<dbReference type="NCBIfam" id="TIGR04408">
    <property type="entry name" value="LptG_lptG"/>
    <property type="match status" value="1"/>
</dbReference>
<evidence type="ECO:0000256" key="3">
    <source>
        <dbReference type="ARBA" id="ARBA00007725"/>
    </source>
</evidence>
<dbReference type="InterPro" id="IPR030923">
    <property type="entry name" value="LptG"/>
</dbReference>
<evidence type="ECO:0000313" key="10">
    <source>
        <dbReference type="EMBL" id="MEI2683443.1"/>
    </source>
</evidence>
<evidence type="ECO:0000256" key="6">
    <source>
        <dbReference type="ARBA" id="ARBA00022989"/>
    </source>
</evidence>
<evidence type="ECO:0000256" key="4">
    <source>
        <dbReference type="ARBA" id="ARBA00022475"/>
    </source>
</evidence>
<protein>
    <submittedName>
        <fullName evidence="10">LPS export ABC transporter permease LptG</fullName>
    </submittedName>
</protein>
<comment type="function">
    <text evidence="1">Part of the ABC transporter complex LptBFG involved in the translocation of lipopolysaccharide (LPS) from the inner membrane to the outer membrane.</text>
</comment>
<comment type="caution">
    <text evidence="10">The sequence shown here is derived from an EMBL/GenBank/DDBJ whole genome shotgun (WGS) entry which is preliminary data.</text>
</comment>
<organism evidence="10 11">
    <name type="scientific">Erwinia aphidicola</name>
    <dbReference type="NCBI Taxonomy" id="68334"/>
    <lineage>
        <taxon>Bacteria</taxon>
        <taxon>Pseudomonadati</taxon>
        <taxon>Pseudomonadota</taxon>
        <taxon>Gammaproteobacteria</taxon>
        <taxon>Enterobacterales</taxon>
        <taxon>Erwiniaceae</taxon>
        <taxon>Erwinia</taxon>
    </lineage>
</organism>
<dbReference type="InterPro" id="IPR005495">
    <property type="entry name" value="LptG/LptF_permease"/>
</dbReference>
<keyword evidence="5 9" id="KW-0812">Transmembrane</keyword>